<dbReference type="AlphaFoldDB" id="A0A9P8LAX4"/>
<reference evidence="2" key="1">
    <citation type="submission" date="2021-03" db="EMBL/GenBank/DDBJ databases">
        <title>Comparative genomics and phylogenomic investigation of the class Geoglossomycetes provide insights into ecological specialization and systematics.</title>
        <authorList>
            <person name="Melie T."/>
            <person name="Pirro S."/>
            <person name="Miller A.N."/>
            <person name="Quandt A."/>
        </authorList>
    </citation>
    <scope>NUCLEOTIDE SEQUENCE</scope>
    <source>
        <strain evidence="2">CAQ_001_2017</strain>
    </source>
</reference>
<dbReference type="GO" id="GO:0016491">
    <property type="term" value="F:oxidoreductase activity"/>
    <property type="evidence" value="ECO:0007669"/>
    <property type="project" value="InterPro"/>
</dbReference>
<comment type="similarity">
    <text evidence="1">Belongs to the asaB hydroxylase/desaturase family.</text>
</comment>
<proteinExistence type="inferred from homology"/>
<evidence type="ECO:0000313" key="3">
    <source>
        <dbReference type="Proteomes" id="UP000750711"/>
    </source>
</evidence>
<accession>A0A9P8LAX4</accession>
<comment type="caution">
    <text evidence="2">The sequence shown here is derived from an EMBL/GenBank/DDBJ whole genome shotgun (WGS) entry which is preliminary data.</text>
</comment>
<dbReference type="InterPro" id="IPR044053">
    <property type="entry name" value="AsaB-like"/>
</dbReference>
<evidence type="ECO:0000313" key="2">
    <source>
        <dbReference type="EMBL" id="KAH0558785.1"/>
    </source>
</evidence>
<protein>
    <submittedName>
        <fullName evidence="2">Uncharacterized protein</fullName>
    </submittedName>
</protein>
<name>A0A9P8LAX4_9PEZI</name>
<organism evidence="2 3">
    <name type="scientific">Trichoglossum hirsutum</name>
    <dbReference type="NCBI Taxonomy" id="265104"/>
    <lineage>
        <taxon>Eukaryota</taxon>
        <taxon>Fungi</taxon>
        <taxon>Dikarya</taxon>
        <taxon>Ascomycota</taxon>
        <taxon>Pezizomycotina</taxon>
        <taxon>Geoglossomycetes</taxon>
        <taxon>Geoglossales</taxon>
        <taxon>Geoglossaceae</taxon>
        <taxon>Trichoglossum</taxon>
    </lineage>
</organism>
<dbReference type="PANTHER" id="PTHR34598">
    <property type="entry name" value="BLL6449 PROTEIN"/>
    <property type="match status" value="1"/>
</dbReference>
<dbReference type="EMBL" id="JAGHQM010000739">
    <property type="protein sequence ID" value="KAH0558785.1"/>
    <property type="molecule type" value="Genomic_DNA"/>
</dbReference>
<evidence type="ECO:0000256" key="1">
    <source>
        <dbReference type="ARBA" id="ARBA00023604"/>
    </source>
</evidence>
<sequence>MGDARISRQDVRASIWFLEENELYMTVKPYSLAFTPEAQVPRENIQRKEVPVSISDLRGSEKLFSLDCNGFMVLEFQNKHEVDWDETRVKDLHYSKVVSEIERDIPEARCIALHHQIRKRHLLFPNSTGKDYTYGQPLRAAHVDLVLPSAEQLIQECLGQQASSILKGKYLIAK</sequence>
<keyword evidence="3" id="KW-1185">Reference proteome</keyword>
<gene>
    <name evidence="2" type="ORF">GP486_004575</name>
</gene>
<dbReference type="PANTHER" id="PTHR34598:SF3">
    <property type="entry name" value="OXIDOREDUCTASE AN1597"/>
    <property type="match status" value="1"/>
</dbReference>
<dbReference type="Proteomes" id="UP000750711">
    <property type="component" value="Unassembled WGS sequence"/>
</dbReference>